<reference evidence="3" key="1">
    <citation type="journal article" date="2017" name="Plant J.">
        <title>The pomegranate (Punica granatum L.) genome and the genomics of punicalagin biosynthesis.</title>
        <authorList>
            <person name="Qin G."/>
            <person name="Xu C."/>
            <person name="Ming R."/>
            <person name="Tang H."/>
            <person name="Guyot R."/>
            <person name="Kramer E.M."/>
            <person name="Hu Y."/>
            <person name="Yi X."/>
            <person name="Qi Y."/>
            <person name="Xu X."/>
            <person name="Gao Z."/>
            <person name="Pan H."/>
            <person name="Jian J."/>
            <person name="Tian Y."/>
            <person name="Yue Z."/>
            <person name="Xu Y."/>
        </authorList>
    </citation>
    <scope>NUCLEOTIDE SEQUENCE [LARGE SCALE GENOMIC DNA]</scope>
    <source>
        <strain evidence="3">cv. Dabenzi</strain>
    </source>
</reference>
<dbReference type="Proteomes" id="UP000197138">
    <property type="component" value="Unassembled WGS sequence"/>
</dbReference>
<sequence>MHPWKRSHWNPSQPSTYSFGTRLPPPPITKPTKPPRGTGCNFHVIFNGTSVIGEIGVMIDEAMIDQFINFVIRPPRADYNPDQYLWEKDFTLAGRSYKRQDLEARLLSDLAMPSVPEFAAYKPKGPHFEKDDLKVVVSYLRSNMQISRIGLWGRSMGAVTSILYGAEDPSIAGMVLDSAFSNLFDLMMELADVYKIRVPKFTVKMAVQYMRRVIQKRAKFDIMHLNCLQVAPKTFIPALFGHASDDKFIQPHHSDLIINAYAGDKNIIKFDGDHNSSRPQFYYDSVSIFFYNVLRPPLVPNPHLKKAEKYYDLGNLKLSANINENLLYEIIAGLRSTSSDSASSSLIQPGSAPTKSVSELLCEIGPVNIVDDALPDDGALVCDFPLQLQDKTNDQQNEECCSFTSSNRGSWGRCSSLGGSDEEPSATCPTSNNHHQNALDVLATPLHTFRQVLPKSPKDGKKKKKKKKQKSQTNPEKPKREKFEKLEALSRRLRLCILKRINHQRHRSS</sequence>
<dbReference type="InterPro" id="IPR052920">
    <property type="entry name" value="DNA-binding_regulatory"/>
</dbReference>
<feature type="compositionally biased region" description="Polar residues" evidence="1">
    <location>
        <begin position="9"/>
        <end position="19"/>
    </location>
</feature>
<proteinExistence type="predicted"/>
<feature type="compositionally biased region" description="Basic and acidic residues" evidence="1">
    <location>
        <begin position="476"/>
        <end position="485"/>
    </location>
</feature>
<dbReference type="PANTHER" id="PTHR43358">
    <property type="entry name" value="ALPHA/BETA-HYDROLASE"/>
    <property type="match status" value="1"/>
</dbReference>
<dbReference type="SUPFAM" id="SSF53474">
    <property type="entry name" value="alpha/beta-Hydrolases"/>
    <property type="match status" value="1"/>
</dbReference>
<dbReference type="EMBL" id="MTKT01001810">
    <property type="protein sequence ID" value="OWM83606.1"/>
    <property type="molecule type" value="Genomic_DNA"/>
</dbReference>
<feature type="region of interest" description="Disordered" evidence="1">
    <location>
        <begin position="1"/>
        <end position="36"/>
    </location>
</feature>
<feature type="region of interest" description="Disordered" evidence="1">
    <location>
        <begin position="452"/>
        <end position="485"/>
    </location>
</feature>
<feature type="region of interest" description="Disordered" evidence="1">
    <location>
        <begin position="402"/>
        <end position="434"/>
    </location>
</feature>
<accession>A0A218XFV6</accession>
<dbReference type="AlphaFoldDB" id="A0A218XFV6"/>
<dbReference type="InterPro" id="IPR029058">
    <property type="entry name" value="AB_hydrolase_fold"/>
</dbReference>
<dbReference type="PANTHER" id="PTHR43358:SF1">
    <property type="entry name" value="ALPHA_BETA-HYDROLASES SUPERFAMILY PROTEIN"/>
    <property type="match status" value="1"/>
</dbReference>
<evidence type="ECO:0008006" key="4">
    <source>
        <dbReference type="Google" id="ProtNLM"/>
    </source>
</evidence>
<name>A0A218XFV6_PUNGR</name>
<evidence type="ECO:0000256" key="1">
    <source>
        <dbReference type="SAM" id="MobiDB-lite"/>
    </source>
</evidence>
<feature type="compositionally biased region" description="Pro residues" evidence="1">
    <location>
        <begin position="23"/>
        <end position="34"/>
    </location>
</feature>
<feature type="compositionally biased region" description="Basic residues" evidence="1">
    <location>
        <begin position="460"/>
        <end position="470"/>
    </location>
</feature>
<organism evidence="2 3">
    <name type="scientific">Punica granatum</name>
    <name type="common">Pomegranate</name>
    <dbReference type="NCBI Taxonomy" id="22663"/>
    <lineage>
        <taxon>Eukaryota</taxon>
        <taxon>Viridiplantae</taxon>
        <taxon>Streptophyta</taxon>
        <taxon>Embryophyta</taxon>
        <taxon>Tracheophyta</taxon>
        <taxon>Spermatophyta</taxon>
        <taxon>Magnoliopsida</taxon>
        <taxon>eudicotyledons</taxon>
        <taxon>Gunneridae</taxon>
        <taxon>Pentapetalae</taxon>
        <taxon>rosids</taxon>
        <taxon>malvids</taxon>
        <taxon>Myrtales</taxon>
        <taxon>Lythraceae</taxon>
        <taxon>Punica</taxon>
    </lineage>
</organism>
<evidence type="ECO:0000313" key="3">
    <source>
        <dbReference type="Proteomes" id="UP000197138"/>
    </source>
</evidence>
<protein>
    <recommendedName>
        <fullName evidence="4">Serine aminopeptidase S33 domain-containing protein</fullName>
    </recommendedName>
</protein>
<dbReference type="Gene3D" id="3.40.50.1820">
    <property type="entry name" value="alpha/beta hydrolase"/>
    <property type="match status" value="1"/>
</dbReference>
<comment type="caution">
    <text evidence="2">The sequence shown here is derived from an EMBL/GenBank/DDBJ whole genome shotgun (WGS) entry which is preliminary data.</text>
</comment>
<gene>
    <name evidence="2" type="ORF">CDL15_Pgr004035</name>
</gene>
<evidence type="ECO:0000313" key="2">
    <source>
        <dbReference type="EMBL" id="OWM83606.1"/>
    </source>
</evidence>